<feature type="domain" description="Glycosyl transferase family 1" evidence="13">
    <location>
        <begin position="203"/>
        <end position="392"/>
    </location>
</feature>
<dbReference type="UniPathway" id="UPA00378"/>
<comment type="function">
    <text evidence="1 12">Mannosylates Man(2)GlcNAc(2)-dolichol diphosphate and Man(1)GlcNAc(2)-dolichol diphosphate to form Man(3)GlcNAc(2)-dolichol diphosphate.</text>
</comment>
<dbReference type="CDD" id="cd03805">
    <property type="entry name" value="GT4_ALG2-like"/>
    <property type="match status" value="1"/>
</dbReference>
<keyword evidence="7 12" id="KW-0256">Endoplasmic reticulum</keyword>
<dbReference type="Gene3D" id="3.40.50.2000">
    <property type="entry name" value="Glycogen Phosphorylase B"/>
    <property type="match status" value="2"/>
</dbReference>
<evidence type="ECO:0000256" key="7">
    <source>
        <dbReference type="ARBA" id="ARBA00022824"/>
    </source>
</evidence>
<feature type="domain" description="Glycosyltransferase subfamily 4-like N-terminal" evidence="14">
    <location>
        <begin position="17"/>
        <end position="201"/>
    </location>
</feature>
<keyword evidence="6" id="KW-0812">Transmembrane</keyword>
<keyword evidence="4 12" id="KW-0328">Glycosyltransferase</keyword>
<evidence type="ECO:0000256" key="4">
    <source>
        <dbReference type="ARBA" id="ARBA00022676"/>
    </source>
</evidence>
<dbReference type="EMBL" id="ML995482">
    <property type="protein sequence ID" value="KAF2143364.1"/>
    <property type="molecule type" value="Genomic_DNA"/>
</dbReference>
<comment type="pathway">
    <text evidence="3 12">Protein modification; protein glycosylation.</text>
</comment>
<dbReference type="GeneID" id="54302311"/>
<evidence type="ECO:0000256" key="8">
    <source>
        <dbReference type="ARBA" id="ARBA00022989"/>
    </source>
</evidence>
<evidence type="ECO:0000256" key="12">
    <source>
        <dbReference type="RuleBase" id="RU367136"/>
    </source>
</evidence>
<evidence type="ECO:0000313" key="15">
    <source>
        <dbReference type="EMBL" id="KAF2143364.1"/>
    </source>
</evidence>
<name>A0A6A6BJB0_9PEZI</name>
<evidence type="ECO:0000259" key="14">
    <source>
        <dbReference type="Pfam" id="PF13439"/>
    </source>
</evidence>
<dbReference type="InterPro" id="IPR027054">
    <property type="entry name" value="ALG2"/>
</dbReference>
<keyword evidence="16" id="KW-1185">Reference proteome</keyword>
<accession>A0A6A6BJB0</accession>
<reference evidence="15" key="1">
    <citation type="journal article" date="2020" name="Stud. Mycol.">
        <title>101 Dothideomycetes genomes: a test case for predicting lifestyles and emergence of pathogens.</title>
        <authorList>
            <person name="Haridas S."/>
            <person name="Albert R."/>
            <person name="Binder M."/>
            <person name="Bloem J."/>
            <person name="Labutti K."/>
            <person name="Salamov A."/>
            <person name="Andreopoulos B."/>
            <person name="Baker S."/>
            <person name="Barry K."/>
            <person name="Bills G."/>
            <person name="Bluhm B."/>
            <person name="Cannon C."/>
            <person name="Castanera R."/>
            <person name="Culley D."/>
            <person name="Daum C."/>
            <person name="Ezra D."/>
            <person name="Gonzalez J."/>
            <person name="Henrissat B."/>
            <person name="Kuo A."/>
            <person name="Liang C."/>
            <person name="Lipzen A."/>
            <person name="Lutzoni F."/>
            <person name="Magnuson J."/>
            <person name="Mondo S."/>
            <person name="Nolan M."/>
            <person name="Ohm R."/>
            <person name="Pangilinan J."/>
            <person name="Park H.-J."/>
            <person name="Ramirez L."/>
            <person name="Alfaro M."/>
            <person name="Sun H."/>
            <person name="Tritt A."/>
            <person name="Yoshinaga Y."/>
            <person name="Zwiers L.-H."/>
            <person name="Turgeon B."/>
            <person name="Goodwin S."/>
            <person name="Spatafora J."/>
            <person name="Crous P."/>
            <person name="Grigoriev I."/>
        </authorList>
    </citation>
    <scope>NUCLEOTIDE SEQUENCE</scope>
    <source>
        <strain evidence="15">CBS 121167</strain>
    </source>
</reference>
<organism evidence="15 16">
    <name type="scientific">Aplosporella prunicola CBS 121167</name>
    <dbReference type="NCBI Taxonomy" id="1176127"/>
    <lineage>
        <taxon>Eukaryota</taxon>
        <taxon>Fungi</taxon>
        <taxon>Dikarya</taxon>
        <taxon>Ascomycota</taxon>
        <taxon>Pezizomycotina</taxon>
        <taxon>Dothideomycetes</taxon>
        <taxon>Dothideomycetes incertae sedis</taxon>
        <taxon>Botryosphaeriales</taxon>
        <taxon>Aplosporellaceae</taxon>
        <taxon>Aplosporella</taxon>
    </lineage>
</organism>
<protein>
    <recommendedName>
        <fullName evidence="12">Alpha-1,3/1,6-mannosyltransferase ALG2</fullName>
        <ecNumber evidence="12">2.4.1.132</ecNumber>
        <ecNumber evidence="12">2.4.1.257</ecNumber>
    </recommendedName>
    <alternativeName>
        <fullName evidence="12">GDP-Man:Man(1)GlcNAc(2)-PP-Dol alpha-1,3-mannosyltransferase</fullName>
    </alternativeName>
</protein>
<keyword evidence="8" id="KW-1133">Transmembrane helix</keyword>
<comment type="subcellular location">
    <subcellularLocation>
        <location evidence="2 12">Endoplasmic reticulum membrane</location>
    </subcellularLocation>
</comment>
<dbReference type="OrthoDB" id="448893at2759"/>
<keyword evidence="5 12" id="KW-0808">Transferase</keyword>
<evidence type="ECO:0000256" key="2">
    <source>
        <dbReference type="ARBA" id="ARBA00004586"/>
    </source>
</evidence>
<dbReference type="GO" id="GO:0004378">
    <property type="term" value="F:GDP-Man:Man(1)GlcNAc(2)-PP-Dol alpha-1,3-mannosyltransferase activity"/>
    <property type="evidence" value="ECO:0007669"/>
    <property type="project" value="UniProtKB-UniRule"/>
</dbReference>
<evidence type="ECO:0000256" key="5">
    <source>
        <dbReference type="ARBA" id="ARBA00022679"/>
    </source>
</evidence>
<keyword evidence="9" id="KW-0472">Membrane</keyword>
<dbReference type="AlphaFoldDB" id="A0A6A6BJB0"/>
<proteinExistence type="inferred from homology"/>
<dbReference type="PANTHER" id="PTHR45918">
    <property type="entry name" value="ALPHA-1,3/1,6-MANNOSYLTRANSFERASE ALG2"/>
    <property type="match status" value="1"/>
</dbReference>
<dbReference type="GO" id="GO:0005789">
    <property type="term" value="C:endoplasmic reticulum membrane"/>
    <property type="evidence" value="ECO:0007669"/>
    <property type="project" value="UniProtKB-SubCell"/>
</dbReference>
<dbReference type="EC" id="2.4.1.257" evidence="12"/>
<dbReference type="InterPro" id="IPR028098">
    <property type="entry name" value="Glyco_trans_4-like_N"/>
</dbReference>
<evidence type="ECO:0000256" key="6">
    <source>
        <dbReference type="ARBA" id="ARBA00022692"/>
    </source>
</evidence>
<evidence type="ECO:0000256" key="3">
    <source>
        <dbReference type="ARBA" id="ARBA00004922"/>
    </source>
</evidence>
<sequence>MSDKSKRVVFFHPDLGIGGAERLVVDAAVGLQDLGYKVTIFTSHCDSSHCFDEARDGTLDVRVRGNSIVPPSILGRFSILCAVLRQVHLILQIAWLSSELRQLEPDVLFLDQLSAGVLLLRLLSSARILFYCHFPDKLLAQRESQVKSLYRVPFDLLESWSTGCSDVIVVNSNFTKGVFKQAFPALGERDPGVVYPCVDTEDAKSQEEPLWENKAVFLSINRFERKKDVGLAIRAYAGLTPEERQGTRLVIAGGYDQRVPENSSYYAELCELASSFKLKTLTVETDVTTLSVPDDIDVLFLLSISNSLKATLLTSARLLVYTPRNEHFGIVPLEAMLAGTPVLAANEGGPLETVVDDETGWLRNVASPKEWTDVMRKVLDVPGGVGRERLEGMGAAGQERVKAEFSKRKMAQRLERYIQSMQGAERPPVVDAETFKLFVAAVGGLAAYTAIKAFS</sequence>
<evidence type="ECO:0000256" key="10">
    <source>
        <dbReference type="ARBA" id="ARBA00045103"/>
    </source>
</evidence>
<evidence type="ECO:0000259" key="13">
    <source>
        <dbReference type="Pfam" id="PF00534"/>
    </source>
</evidence>
<comment type="catalytic activity">
    <reaction evidence="10 12">
        <text>a beta-D-Man-(1-&gt;4)-beta-D-GlcNAc-(1-&gt;4)-alpha-D-GlcNAc-diphospho-di-trans,poly-cis-dolichol + GDP-alpha-D-mannose = an alpha-D-Man-(1-&gt;3)-beta-D-Man-(1-&gt;4)-beta-D-GlcNAc-(1-&gt;4)-alpha-D-GlcNAc-diphospho-di-trans,poly-cis-dolichol + GDP + H(+)</text>
        <dbReference type="Rhea" id="RHEA:29515"/>
        <dbReference type="Rhea" id="RHEA-COMP:19511"/>
        <dbReference type="Rhea" id="RHEA-COMP:19513"/>
        <dbReference type="ChEBI" id="CHEBI:15378"/>
        <dbReference type="ChEBI" id="CHEBI:57527"/>
        <dbReference type="ChEBI" id="CHEBI:58189"/>
        <dbReference type="ChEBI" id="CHEBI:58472"/>
        <dbReference type="ChEBI" id="CHEBI:132510"/>
        <dbReference type="EC" id="2.4.1.132"/>
    </reaction>
    <physiologicalReaction direction="left-to-right" evidence="10 12">
        <dbReference type="Rhea" id="RHEA:29516"/>
    </physiologicalReaction>
</comment>
<dbReference type="EC" id="2.4.1.132" evidence="12"/>
<dbReference type="RefSeq" id="XP_033399076.1">
    <property type="nucleotide sequence ID" value="XM_033544815.1"/>
</dbReference>
<evidence type="ECO:0000256" key="1">
    <source>
        <dbReference type="ARBA" id="ARBA00003142"/>
    </source>
</evidence>
<dbReference type="PANTHER" id="PTHR45918:SF1">
    <property type="entry name" value="ALPHA-1,3_1,6-MANNOSYLTRANSFERASE ALG2"/>
    <property type="match status" value="1"/>
</dbReference>
<evidence type="ECO:0000256" key="9">
    <source>
        <dbReference type="ARBA" id="ARBA00023136"/>
    </source>
</evidence>
<dbReference type="InterPro" id="IPR001296">
    <property type="entry name" value="Glyco_trans_1"/>
</dbReference>
<dbReference type="Pfam" id="PF13439">
    <property type="entry name" value="Glyco_transf_4"/>
    <property type="match status" value="1"/>
</dbReference>
<dbReference type="SUPFAM" id="SSF53756">
    <property type="entry name" value="UDP-Glycosyltransferase/glycogen phosphorylase"/>
    <property type="match status" value="1"/>
</dbReference>
<evidence type="ECO:0000313" key="16">
    <source>
        <dbReference type="Proteomes" id="UP000799438"/>
    </source>
</evidence>
<comment type="similarity">
    <text evidence="12">Belongs to the glycosyltransferase group 1 family.</text>
</comment>
<evidence type="ECO:0000256" key="11">
    <source>
        <dbReference type="ARBA" id="ARBA00045104"/>
    </source>
</evidence>
<dbReference type="Pfam" id="PF00534">
    <property type="entry name" value="Glycos_transf_1"/>
    <property type="match status" value="1"/>
</dbReference>
<gene>
    <name evidence="15" type="ORF">K452DRAFT_325929</name>
</gene>
<comment type="catalytic activity">
    <reaction evidence="11 12">
        <text>an alpha-D-Man-(1-&gt;3)-beta-D-Man-(1-&gt;4)-beta-D-GlcNAc-(1-&gt;4)-alpha-D-GlcNAc-diphospho-di-trans,poly-cis-dolichol + GDP-alpha-D-mannose = an alpha-D-Man-(1-&gt;3)-[alpha-D-Man-(1-&gt;6)]-beta-D-Man-(1-&gt;4)-beta-D-GlcNAc-(1-&gt;4)-alpha-D-GlcNAc-diphospho-di-trans,poly-cis-dolichol + GDP + H(+)</text>
        <dbReference type="Rhea" id="RHEA:29519"/>
        <dbReference type="Rhea" id="RHEA-COMP:19513"/>
        <dbReference type="Rhea" id="RHEA-COMP:19515"/>
        <dbReference type="ChEBI" id="CHEBI:15378"/>
        <dbReference type="ChEBI" id="CHEBI:57527"/>
        <dbReference type="ChEBI" id="CHEBI:58189"/>
        <dbReference type="ChEBI" id="CHEBI:132510"/>
        <dbReference type="ChEBI" id="CHEBI:132511"/>
        <dbReference type="EC" id="2.4.1.257"/>
    </reaction>
    <physiologicalReaction direction="left-to-right" evidence="11 12">
        <dbReference type="Rhea" id="RHEA:29520"/>
    </physiologicalReaction>
</comment>
<dbReference type="GO" id="GO:0102704">
    <property type="term" value="F:GDP-Man:Man(2)GlcNAc(2)-PP-Dol alpha-1,6-mannosyltransferase activity"/>
    <property type="evidence" value="ECO:0007669"/>
    <property type="project" value="UniProtKB-UniRule"/>
</dbReference>
<dbReference type="Proteomes" id="UP000799438">
    <property type="component" value="Unassembled WGS sequence"/>
</dbReference>